<gene>
    <name evidence="6" type="ORF">GYMLUDRAFT_692544</name>
</gene>
<evidence type="ECO:0000256" key="2">
    <source>
        <dbReference type="ARBA" id="ARBA00022723"/>
    </source>
</evidence>
<keyword evidence="7" id="KW-1185">Reference proteome</keyword>
<keyword evidence="3 4" id="KW-0408">Iron</keyword>
<reference evidence="6 7" key="1">
    <citation type="submission" date="2014-04" db="EMBL/GenBank/DDBJ databases">
        <title>Evolutionary Origins and Diversification of the Mycorrhizal Mutualists.</title>
        <authorList>
            <consortium name="DOE Joint Genome Institute"/>
            <consortium name="Mycorrhizal Genomics Consortium"/>
            <person name="Kohler A."/>
            <person name="Kuo A."/>
            <person name="Nagy L.G."/>
            <person name="Floudas D."/>
            <person name="Copeland A."/>
            <person name="Barry K.W."/>
            <person name="Cichocki N."/>
            <person name="Veneault-Fourrey C."/>
            <person name="LaButti K."/>
            <person name="Lindquist E.A."/>
            <person name="Lipzen A."/>
            <person name="Lundell T."/>
            <person name="Morin E."/>
            <person name="Murat C."/>
            <person name="Riley R."/>
            <person name="Ohm R."/>
            <person name="Sun H."/>
            <person name="Tunlid A."/>
            <person name="Henrissat B."/>
            <person name="Grigoriev I.V."/>
            <person name="Hibbett D.S."/>
            <person name="Martin F."/>
        </authorList>
    </citation>
    <scope>NUCLEOTIDE SEQUENCE [LARGE SCALE GENOMIC DNA]</scope>
    <source>
        <strain evidence="6 7">FD-317 M1</strain>
    </source>
</reference>
<accession>A0A0D0B5G6</accession>
<dbReference type="Pfam" id="PF03055">
    <property type="entry name" value="RPE65"/>
    <property type="match status" value="1"/>
</dbReference>
<evidence type="ECO:0000256" key="5">
    <source>
        <dbReference type="SAM" id="MobiDB-lite"/>
    </source>
</evidence>
<keyword evidence="2 4" id="KW-0479">Metal-binding</keyword>
<proteinExistence type="inferred from homology"/>
<name>A0A0D0B5G6_9AGAR</name>
<evidence type="ECO:0000256" key="4">
    <source>
        <dbReference type="PIRSR" id="PIRSR604294-1"/>
    </source>
</evidence>
<organism evidence="6 7">
    <name type="scientific">Collybiopsis luxurians FD-317 M1</name>
    <dbReference type="NCBI Taxonomy" id="944289"/>
    <lineage>
        <taxon>Eukaryota</taxon>
        <taxon>Fungi</taxon>
        <taxon>Dikarya</taxon>
        <taxon>Basidiomycota</taxon>
        <taxon>Agaricomycotina</taxon>
        <taxon>Agaricomycetes</taxon>
        <taxon>Agaricomycetidae</taxon>
        <taxon>Agaricales</taxon>
        <taxon>Marasmiineae</taxon>
        <taxon>Omphalotaceae</taxon>
        <taxon>Collybiopsis</taxon>
        <taxon>Collybiopsis luxurians</taxon>
    </lineage>
</organism>
<evidence type="ECO:0000256" key="3">
    <source>
        <dbReference type="ARBA" id="ARBA00023004"/>
    </source>
</evidence>
<dbReference type="InterPro" id="IPR004294">
    <property type="entry name" value="Carotenoid_Oase"/>
</dbReference>
<dbReference type="HOGENOM" id="CLU_1337636_0_0_1"/>
<dbReference type="AlphaFoldDB" id="A0A0D0B5G6"/>
<evidence type="ECO:0000256" key="1">
    <source>
        <dbReference type="ARBA" id="ARBA00006787"/>
    </source>
</evidence>
<evidence type="ECO:0000313" key="6">
    <source>
        <dbReference type="EMBL" id="KIK58575.1"/>
    </source>
</evidence>
<dbReference type="OrthoDB" id="407010at2759"/>
<protein>
    <submittedName>
        <fullName evidence="6">Uncharacterized protein</fullName>
    </submittedName>
</protein>
<comment type="cofactor">
    <cofactor evidence="4">
        <name>Fe(2+)</name>
        <dbReference type="ChEBI" id="CHEBI:29033"/>
    </cofactor>
    <text evidence="4">Binds 1 Fe(2+) ion per subunit.</text>
</comment>
<dbReference type="GO" id="GO:0016702">
    <property type="term" value="F:oxidoreductase activity, acting on single donors with incorporation of molecular oxygen, incorporation of two atoms of oxygen"/>
    <property type="evidence" value="ECO:0007669"/>
    <property type="project" value="InterPro"/>
</dbReference>
<feature type="region of interest" description="Disordered" evidence="5">
    <location>
        <begin position="1"/>
        <end position="25"/>
    </location>
</feature>
<dbReference type="EMBL" id="KN834784">
    <property type="protein sequence ID" value="KIK58575.1"/>
    <property type="molecule type" value="Genomic_DNA"/>
</dbReference>
<comment type="similarity">
    <text evidence="1">Belongs to the carotenoid oxygenase family.</text>
</comment>
<evidence type="ECO:0000313" key="7">
    <source>
        <dbReference type="Proteomes" id="UP000053593"/>
    </source>
</evidence>
<sequence>MNHRFEIHPGGQRVSYSSRKSAEDYERQISEQGKLGMSFAQKPDICQTIFRKFFTTFQQAASIFQSSNSPSGLNVSVTLSPEMPGWNNVIEGLPSEVKLHDHSGPRYLVAKTDATNLQLLDPTTLEPLASASYKALDSRLDGQLSASHSCWDKETNEFYNFSCKFGGRFPTYKVFRIKGDGSVDIIARIEDAPLSYLHSLAMTSK</sequence>
<dbReference type="Proteomes" id="UP000053593">
    <property type="component" value="Unassembled WGS sequence"/>
</dbReference>
<feature type="binding site" evidence="4">
    <location>
        <position position="148"/>
    </location>
    <ligand>
        <name>Fe cation</name>
        <dbReference type="ChEBI" id="CHEBI:24875"/>
        <note>catalytic</note>
    </ligand>
</feature>
<feature type="binding site" evidence="4">
    <location>
        <position position="198"/>
    </location>
    <ligand>
        <name>Fe cation</name>
        <dbReference type="ChEBI" id="CHEBI:24875"/>
        <note>catalytic</note>
    </ligand>
</feature>
<dbReference type="GO" id="GO:0046872">
    <property type="term" value="F:metal ion binding"/>
    <property type="evidence" value="ECO:0007669"/>
    <property type="project" value="UniProtKB-KW"/>
</dbReference>